<dbReference type="RefSeq" id="WP_147661159.1">
    <property type="nucleotide sequence ID" value="NZ_CP042905.2"/>
</dbReference>
<reference evidence="1 2" key="2">
    <citation type="journal article" date="2024" name="Int. J. Syst. Evol. Microbiol.">
        <title>Promethearchaeum syntrophicum gen. nov., sp. nov., an anaerobic, obligately syntrophic archaeon, the first isolate of the lineage 'Asgard' archaea, and proposal of the new archaeal phylum Promethearchaeota phyl. nov. and kingdom Promethearchaeati regn. nov.</title>
        <authorList>
            <person name="Imachi H."/>
            <person name="Nobu M.K."/>
            <person name="Kato S."/>
            <person name="Takaki Y."/>
            <person name="Miyazaki M."/>
            <person name="Miyata M."/>
            <person name="Ogawara M."/>
            <person name="Saito Y."/>
            <person name="Sakai S."/>
            <person name="Tahara Y.O."/>
            <person name="Takano Y."/>
            <person name="Tasumi E."/>
            <person name="Uematsu K."/>
            <person name="Yoshimura T."/>
            <person name="Itoh T."/>
            <person name="Ohkuma M."/>
            <person name="Takai K."/>
        </authorList>
    </citation>
    <scope>NUCLEOTIDE SEQUENCE [LARGE SCALE GENOMIC DNA]</scope>
    <source>
        <strain evidence="1 2">MK-D1</strain>
    </source>
</reference>
<dbReference type="EMBL" id="CP042905">
    <property type="protein sequence ID" value="QEE14193.1"/>
    <property type="molecule type" value="Genomic_DNA"/>
</dbReference>
<dbReference type="InterPro" id="IPR008978">
    <property type="entry name" value="HSP20-like_chaperone"/>
</dbReference>
<dbReference type="Proteomes" id="UP000321408">
    <property type="component" value="Chromosome"/>
</dbReference>
<dbReference type="KEGG" id="psyt:DSAG12_00003"/>
<evidence type="ECO:0000313" key="2">
    <source>
        <dbReference type="Proteomes" id="UP000321408"/>
    </source>
</evidence>
<sequence length="117" mass="13855">MTESIVEKKNDTIRENMEPVIRYKIRPKRYFNFDAEEMEWELEVHLPGVQKSEIKLRILPNLYDLKAHRGEVLYSLTQYFPWDVETDSVKTKYENGLLLVSGKIRDPMADAIPIKLK</sequence>
<proteinExistence type="predicted"/>
<gene>
    <name evidence="1" type="ORF">DSAG12_00003</name>
</gene>
<dbReference type="CDD" id="cd06464">
    <property type="entry name" value="ACD_sHsps-like"/>
    <property type="match status" value="1"/>
</dbReference>
<protein>
    <submittedName>
        <fullName evidence="1">Hsp20/alpha crystallin family protein</fullName>
    </submittedName>
</protein>
<dbReference type="SUPFAM" id="SSF49764">
    <property type="entry name" value="HSP20-like chaperones"/>
    <property type="match status" value="1"/>
</dbReference>
<dbReference type="GeneID" id="41328012"/>
<keyword evidence="2" id="KW-1185">Reference proteome</keyword>
<reference evidence="1 2" key="1">
    <citation type="journal article" date="2020" name="Nature">
        <title>Isolation of an archaeon at the prokaryote-eukaryote interface.</title>
        <authorList>
            <person name="Imachi H."/>
            <person name="Nobu M.K."/>
            <person name="Nakahara N."/>
            <person name="Morono Y."/>
            <person name="Ogawara M."/>
            <person name="Takaki Y."/>
            <person name="Takano Y."/>
            <person name="Uematsu K."/>
            <person name="Ikuta T."/>
            <person name="Ito M."/>
            <person name="Matsui Y."/>
            <person name="Miyazaki M."/>
            <person name="Murata K."/>
            <person name="Saito Y."/>
            <person name="Sakai S."/>
            <person name="Song C."/>
            <person name="Tasumi E."/>
            <person name="Yamanaka Y."/>
            <person name="Yamaguchi T."/>
            <person name="Kamagata Y."/>
            <person name="Tamaki H."/>
            <person name="Takai K."/>
        </authorList>
    </citation>
    <scope>NUCLEOTIDE SEQUENCE [LARGE SCALE GENOMIC DNA]</scope>
    <source>
        <strain evidence="1 2">MK-D1</strain>
    </source>
</reference>
<organism evidence="1 2">
    <name type="scientific">Promethearchaeum syntrophicum</name>
    <dbReference type="NCBI Taxonomy" id="2594042"/>
    <lineage>
        <taxon>Archaea</taxon>
        <taxon>Promethearchaeati</taxon>
        <taxon>Promethearchaeota</taxon>
        <taxon>Promethearchaeia</taxon>
        <taxon>Promethearchaeales</taxon>
        <taxon>Promethearchaeaceae</taxon>
        <taxon>Promethearchaeum</taxon>
    </lineage>
</organism>
<evidence type="ECO:0000313" key="1">
    <source>
        <dbReference type="EMBL" id="QEE14193.1"/>
    </source>
</evidence>
<dbReference type="Gene3D" id="2.60.40.790">
    <property type="match status" value="1"/>
</dbReference>
<accession>A0A5B9D5F7</accession>
<name>A0A5B9D5F7_9ARCH</name>
<dbReference type="AlphaFoldDB" id="A0A5B9D5F7"/>